<name>A0ABR9VTR0_9SYNC</name>
<keyword evidence="1 2" id="KW-0418">Kinase</keyword>
<dbReference type="PIRSF" id="PIRSF006221">
    <property type="entry name" value="Ketosamine-3-kinase"/>
    <property type="match status" value="1"/>
</dbReference>
<reference evidence="2 3" key="1">
    <citation type="submission" date="2020-10" db="EMBL/GenBank/DDBJ databases">
        <authorList>
            <person name="Castelo-Branco R."/>
            <person name="Eusebio N."/>
            <person name="Adriana R."/>
            <person name="Vieira A."/>
            <person name="Brugerolle De Fraissinette N."/>
            <person name="Rezende De Castro R."/>
            <person name="Schneider M.P."/>
            <person name="Vasconcelos V."/>
            <person name="Leao P.N."/>
        </authorList>
    </citation>
    <scope>NUCLEOTIDE SEQUENCE [LARGE SCALE GENOMIC DNA]</scope>
    <source>
        <strain evidence="2 3">LEGE 00031</strain>
    </source>
</reference>
<comment type="similarity">
    <text evidence="1">Belongs to the fructosamine kinase family.</text>
</comment>
<organism evidence="2 3">
    <name type="scientific">Synechocystis salina LEGE 00031</name>
    <dbReference type="NCBI Taxonomy" id="1828736"/>
    <lineage>
        <taxon>Bacteria</taxon>
        <taxon>Bacillati</taxon>
        <taxon>Cyanobacteriota</taxon>
        <taxon>Cyanophyceae</taxon>
        <taxon>Synechococcales</taxon>
        <taxon>Merismopediaceae</taxon>
        <taxon>Synechocystis</taxon>
    </lineage>
</organism>
<dbReference type="SUPFAM" id="SSF56112">
    <property type="entry name" value="Protein kinase-like (PK-like)"/>
    <property type="match status" value="1"/>
</dbReference>
<dbReference type="Gene3D" id="3.90.1200.10">
    <property type="match status" value="1"/>
</dbReference>
<dbReference type="PANTHER" id="PTHR12149">
    <property type="entry name" value="FRUCTOSAMINE 3 KINASE-RELATED PROTEIN"/>
    <property type="match status" value="1"/>
</dbReference>
<keyword evidence="1" id="KW-0808">Transferase</keyword>
<dbReference type="Proteomes" id="UP000658720">
    <property type="component" value="Unassembled WGS sequence"/>
</dbReference>
<dbReference type="GO" id="GO:0016301">
    <property type="term" value="F:kinase activity"/>
    <property type="evidence" value="ECO:0007669"/>
    <property type="project" value="UniProtKB-KW"/>
</dbReference>
<keyword evidence="3" id="KW-1185">Reference proteome</keyword>
<proteinExistence type="inferred from homology"/>
<dbReference type="EMBL" id="JADEVV010000038">
    <property type="protein sequence ID" value="MBE9254746.1"/>
    <property type="molecule type" value="Genomic_DNA"/>
</dbReference>
<sequence length="295" mass="32773">MPVNSPVLWQTIAQQISQTTGQPFHGQERRSVSGGCINQGYCLMDGEQKYFVKLNQAQQWPMFQAEALGLEAMAATHTIRVPRPICHGSSAGHSYLVLEWLEFGQGNHDSWYRMGQNLAALHQAGGSAQFGWQTDNTIGATPQPNPWTDSWADFFAEHRLGYQLALARRRGGNFPDPTAVVPKVKDLLGDRQPTPALVHGDLWSGNGAILTTGEPVILDPATYYGDGEVDIAMTELFGGFPAGFYQGYHAIHPPEPGYQQRKTLYNLYHILNHFNLFGGGYQQQAQQMLKQCLRI</sequence>
<dbReference type="InterPro" id="IPR016477">
    <property type="entry name" value="Fructo-/Ketosamine-3-kinase"/>
</dbReference>
<evidence type="ECO:0000313" key="2">
    <source>
        <dbReference type="EMBL" id="MBE9254746.1"/>
    </source>
</evidence>
<comment type="caution">
    <text evidence="2">The sequence shown here is derived from an EMBL/GenBank/DDBJ whole genome shotgun (WGS) entry which is preliminary data.</text>
</comment>
<evidence type="ECO:0000256" key="1">
    <source>
        <dbReference type="PIRNR" id="PIRNR006221"/>
    </source>
</evidence>
<dbReference type="RefSeq" id="WP_194020272.1">
    <property type="nucleotide sequence ID" value="NZ_JADEVV010000038.1"/>
</dbReference>
<evidence type="ECO:0000313" key="3">
    <source>
        <dbReference type="Proteomes" id="UP000658720"/>
    </source>
</evidence>
<gene>
    <name evidence="2" type="ORF">IQ217_13050</name>
</gene>
<protein>
    <submittedName>
        <fullName evidence="2">Fructosamine kinase family protein</fullName>
    </submittedName>
</protein>
<dbReference type="PANTHER" id="PTHR12149:SF8">
    <property type="entry name" value="PROTEIN-RIBULOSAMINE 3-KINASE"/>
    <property type="match status" value="1"/>
</dbReference>
<dbReference type="InterPro" id="IPR011009">
    <property type="entry name" value="Kinase-like_dom_sf"/>
</dbReference>
<dbReference type="Pfam" id="PF03881">
    <property type="entry name" value="Fructosamin_kin"/>
    <property type="match status" value="1"/>
</dbReference>
<accession>A0ABR9VTR0</accession>
<dbReference type="Gene3D" id="3.30.200.20">
    <property type="entry name" value="Phosphorylase Kinase, domain 1"/>
    <property type="match status" value="1"/>
</dbReference>